<evidence type="ECO:0000256" key="1">
    <source>
        <dbReference type="SAM" id="MobiDB-lite"/>
    </source>
</evidence>
<evidence type="ECO:0000313" key="2">
    <source>
        <dbReference type="EMBL" id="CEG07277.1"/>
    </source>
</evidence>
<organism evidence="2 3">
    <name type="scientific">Afipia felis</name>
    <name type="common">Cat scratch disease bacillus</name>
    <dbReference type="NCBI Taxonomy" id="1035"/>
    <lineage>
        <taxon>Bacteria</taxon>
        <taxon>Pseudomonadati</taxon>
        <taxon>Pseudomonadota</taxon>
        <taxon>Alphaproteobacteria</taxon>
        <taxon>Hyphomicrobiales</taxon>
        <taxon>Nitrobacteraceae</taxon>
        <taxon>Afipia</taxon>
    </lineage>
</organism>
<dbReference type="AlphaFoldDB" id="A0A090MLV1"/>
<dbReference type="EMBL" id="CCAZ020000001">
    <property type="protein sequence ID" value="CEG07277.1"/>
    <property type="molecule type" value="Genomic_DNA"/>
</dbReference>
<feature type="compositionally biased region" description="Basic and acidic residues" evidence="1">
    <location>
        <begin position="126"/>
        <end position="138"/>
    </location>
</feature>
<evidence type="ECO:0000313" key="3">
    <source>
        <dbReference type="Proteomes" id="UP000035762"/>
    </source>
</evidence>
<sequence>MEDVAANQSELSLQVERGEDLAGDDAACEAGRIAVHGCDHQVGDLLAVIVPGFAIRQFRRDVLAEQACDMRVRRGEAVVQRGRDQHFHHRLAAPAMLSRVMVGAVHVGKRRRKDDAAGEMVTHARQRGEGGQRGERDVHPERAGAVAIFFDARGKRCGQCGLRHEARVKQRRIDVGDDIAPPQRFAVLQRDADGAAVLDQNFADTGFGFDLDAMTAGG</sequence>
<reference evidence="2 3" key="1">
    <citation type="journal article" date="2014" name="Genome Announc.">
        <title>Genome Sequence of Afipia felis Strain 76713, Isolated in Hospital Water Using an Amoeba Co-Culture Procedure.</title>
        <authorList>
            <person name="Benamar S."/>
            <person name="La Scola B."/>
            <person name="Croce O."/>
        </authorList>
    </citation>
    <scope>NUCLEOTIDE SEQUENCE [LARGE SCALE GENOMIC DNA]</scope>
    <source>
        <strain evidence="2 3">76713</strain>
    </source>
</reference>
<feature type="region of interest" description="Disordered" evidence="1">
    <location>
        <begin position="112"/>
        <end position="138"/>
    </location>
</feature>
<gene>
    <name evidence="2" type="ORF">BN961_00664</name>
</gene>
<protein>
    <submittedName>
        <fullName evidence="2">Uncharacterized protein</fullName>
    </submittedName>
</protein>
<accession>A0A090MLV1</accession>
<comment type="caution">
    <text evidence="2">The sequence shown here is derived from an EMBL/GenBank/DDBJ whole genome shotgun (WGS) entry which is preliminary data.</text>
</comment>
<name>A0A090MLV1_AFIFE</name>
<proteinExistence type="predicted"/>
<dbReference type="Proteomes" id="UP000035762">
    <property type="component" value="Unassembled WGS sequence"/>
</dbReference>
<keyword evidence="3" id="KW-1185">Reference proteome</keyword>